<protein>
    <submittedName>
        <fullName evidence="1">Uncharacterized protein</fullName>
    </submittedName>
</protein>
<evidence type="ECO:0000313" key="1">
    <source>
        <dbReference type="EMBL" id="KAJ1171213.1"/>
    </source>
</evidence>
<evidence type="ECO:0000313" key="2">
    <source>
        <dbReference type="Proteomes" id="UP001066276"/>
    </source>
</evidence>
<organism evidence="1 2">
    <name type="scientific">Pleurodeles waltl</name>
    <name type="common">Iberian ribbed newt</name>
    <dbReference type="NCBI Taxonomy" id="8319"/>
    <lineage>
        <taxon>Eukaryota</taxon>
        <taxon>Metazoa</taxon>
        <taxon>Chordata</taxon>
        <taxon>Craniata</taxon>
        <taxon>Vertebrata</taxon>
        <taxon>Euteleostomi</taxon>
        <taxon>Amphibia</taxon>
        <taxon>Batrachia</taxon>
        <taxon>Caudata</taxon>
        <taxon>Salamandroidea</taxon>
        <taxon>Salamandridae</taxon>
        <taxon>Pleurodelinae</taxon>
        <taxon>Pleurodeles</taxon>
    </lineage>
</organism>
<accession>A0AAV7T412</accession>
<gene>
    <name evidence="1" type="ORF">NDU88_003083</name>
</gene>
<dbReference type="Proteomes" id="UP001066276">
    <property type="component" value="Chromosome 4_1"/>
</dbReference>
<keyword evidence="2" id="KW-1185">Reference proteome</keyword>
<dbReference type="EMBL" id="JANPWB010000007">
    <property type="protein sequence ID" value="KAJ1171213.1"/>
    <property type="molecule type" value="Genomic_DNA"/>
</dbReference>
<name>A0AAV7T412_PLEWA</name>
<sequence>MPNPNCRAEPAVASRGQAFCEGRLKEAEGGQETRQRHPFQYIRTLKNKYKKGDNILCVGSARSVACRTRTVARSRRSRLVAGHSARDG</sequence>
<comment type="caution">
    <text evidence="1">The sequence shown here is derived from an EMBL/GenBank/DDBJ whole genome shotgun (WGS) entry which is preliminary data.</text>
</comment>
<proteinExistence type="predicted"/>
<reference evidence="1" key="1">
    <citation type="journal article" date="2022" name="bioRxiv">
        <title>Sequencing and chromosome-scale assembly of the giantPleurodeles waltlgenome.</title>
        <authorList>
            <person name="Brown T."/>
            <person name="Elewa A."/>
            <person name="Iarovenko S."/>
            <person name="Subramanian E."/>
            <person name="Araus A.J."/>
            <person name="Petzold A."/>
            <person name="Susuki M."/>
            <person name="Suzuki K.-i.T."/>
            <person name="Hayashi T."/>
            <person name="Toyoda A."/>
            <person name="Oliveira C."/>
            <person name="Osipova E."/>
            <person name="Leigh N.D."/>
            <person name="Simon A."/>
            <person name="Yun M.H."/>
        </authorList>
    </citation>
    <scope>NUCLEOTIDE SEQUENCE</scope>
    <source>
        <strain evidence="1">20211129_DDA</strain>
        <tissue evidence="1">Liver</tissue>
    </source>
</reference>
<dbReference type="AlphaFoldDB" id="A0AAV7T412"/>